<dbReference type="OMA" id="ILWHATC"/>
<sequence>MEEEEDVHHLFYACQVTASIWRQVIAWVGVNLVMPQTFGQLFKQFGGLLPGRKSRRVKHILWHATCWCVWLSRNAIIFK</sequence>
<accession>A0A0R0HZT7</accession>
<evidence type="ECO:0000313" key="2">
    <source>
        <dbReference type="EnsemblPlants" id="KRH35933"/>
    </source>
</evidence>
<evidence type="ECO:0000313" key="1">
    <source>
        <dbReference type="EMBL" id="KRH35933.1"/>
    </source>
</evidence>
<name>A0A0R0HZT7_SOYBN</name>
<evidence type="ECO:0008006" key="4">
    <source>
        <dbReference type="Google" id="ProtNLM"/>
    </source>
</evidence>
<organism evidence="1">
    <name type="scientific">Glycine max</name>
    <name type="common">Soybean</name>
    <name type="synonym">Glycine hispida</name>
    <dbReference type="NCBI Taxonomy" id="3847"/>
    <lineage>
        <taxon>Eukaryota</taxon>
        <taxon>Viridiplantae</taxon>
        <taxon>Streptophyta</taxon>
        <taxon>Embryophyta</taxon>
        <taxon>Tracheophyta</taxon>
        <taxon>Spermatophyta</taxon>
        <taxon>Magnoliopsida</taxon>
        <taxon>eudicotyledons</taxon>
        <taxon>Gunneridae</taxon>
        <taxon>Pentapetalae</taxon>
        <taxon>rosids</taxon>
        <taxon>fabids</taxon>
        <taxon>Fabales</taxon>
        <taxon>Fabaceae</taxon>
        <taxon>Papilionoideae</taxon>
        <taxon>50 kb inversion clade</taxon>
        <taxon>NPAAA clade</taxon>
        <taxon>indigoferoid/millettioid clade</taxon>
        <taxon>Phaseoleae</taxon>
        <taxon>Glycine</taxon>
        <taxon>Glycine subgen. Soja</taxon>
    </lineage>
</organism>
<keyword evidence="3" id="KW-1185">Reference proteome</keyword>
<dbReference type="AlphaFoldDB" id="A0A0R0HZT7"/>
<dbReference type="Gramene" id="KRH35933">
    <property type="protein sequence ID" value="KRH35933"/>
    <property type="gene ID" value="GLYMA_10G272900"/>
</dbReference>
<reference evidence="2" key="2">
    <citation type="submission" date="2018-02" db="UniProtKB">
        <authorList>
            <consortium name="EnsemblPlants"/>
        </authorList>
    </citation>
    <scope>IDENTIFICATION</scope>
    <source>
        <strain evidence="2">Williams 82</strain>
    </source>
</reference>
<protein>
    <recommendedName>
        <fullName evidence="4">Reverse transcriptase zinc-binding domain-containing protein</fullName>
    </recommendedName>
</protein>
<dbReference type="Proteomes" id="UP000008827">
    <property type="component" value="Chromosome 10"/>
</dbReference>
<dbReference type="EMBL" id="CM000843">
    <property type="protein sequence ID" value="KRH35933.1"/>
    <property type="molecule type" value="Genomic_DNA"/>
</dbReference>
<gene>
    <name evidence="1" type="ORF">GLYMA_10G272900</name>
</gene>
<reference evidence="1 2" key="1">
    <citation type="journal article" date="2010" name="Nature">
        <title>Genome sequence of the palaeopolyploid soybean.</title>
        <authorList>
            <person name="Schmutz J."/>
            <person name="Cannon S.B."/>
            <person name="Schlueter J."/>
            <person name="Ma J."/>
            <person name="Mitros T."/>
            <person name="Nelson W."/>
            <person name="Hyten D.L."/>
            <person name="Song Q."/>
            <person name="Thelen J.J."/>
            <person name="Cheng J."/>
            <person name="Xu D."/>
            <person name="Hellsten U."/>
            <person name="May G.D."/>
            <person name="Yu Y."/>
            <person name="Sakurai T."/>
            <person name="Umezawa T."/>
            <person name="Bhattacharyya M.K."/>
            <person name="Sandhu D."/>
            <person name="Valliyodan B."/>
            <person name="Lindquist E."/>
            <person name="Peto M."/>
            <person name="Grant D."/>
            <person name="Shu S."/>
            <person name="Goodstein D."/>
            <person name="Barry K."/>
            <person name="Futrell-Griggs M."/>
            <person name="Abernathy B."/>
            <person name="Du J."/>
            <person name="Tian Z."/>
            <person name="Zhu L."/>
            <person name="Gill N."/>
            <person name="Joshi T."/>
            <person name="Libault M."/>
            <person name="Sethuraman A."/>
            <person name="Zhang X.-C."/>
            <person name="Shinozaki K."/>
            <person name="Nguyen H.T."/>
            <person name="Wing R.A."/>
            <person name="Cregan P."/>
            <person name="Specht J."/>
            <person name="Grimwood J."/>
            <person name="Rokhsar D."/>
            <person name="Stacey G."/>
            <person name="Shoemaker R.C."/>
            <person name="Jackson S.A."/>
        </authorList>
    </citation>
    <scope>NUCLEOTIDE SEQUENCE</scope>
    <source>
        <strain evidence="2">cv. Williams 82</strain>
        <tissue evidence="1">Callus</tissue>
    </source>
</reference>
<proteinExistence type="predicted"/>
<reference evidence="1" key="3">
    <citation type="submission" date="2018-07" db="EMBL/GenBank/DDBJ databases">
        <title>WGS assembly of Glycine max.</title>
        <authorList>
            <person name="Schmutz J."/>
            <person name="Cannon S."/>
            <person name="Schlueter J."/>
            <person name="Ma J."/>
            <person name="Mitros T."/>
            <person name="Nelson W."/>
            <person name="Hyten D."/>
            <person name="Song Q."/>
            <person name="Thelen J."/>
            <person name="Cheng J."/>
            <person name="Xu D."/>
            <person name="Hellsten U."/>
            <person name="May G."/>
            <person name="Yu Y."/>
            <person name="Sakurai T."/>
            <person name="Umezawa T."/>
            <person name="Bhattacharyya M."/>
            <person name="Sandhu D."/>
            <person name="Valliyodan B."/>
            <person name="Lindquist E."/>
            <person name="Peto M."/>
            <person name="Grant D."/>
            <person name="Shu S."/>
            <person name="Goodstein D."/>
            <person name="Barry K."/>
            <person name="Futrell-Griggs M."/>
            <person name="Abernathy B."/>
            <person name="Du J."/>
            <person name="Tian Z."/>
            <person name="Zhu L."/>
            <person name="Gill N."/>
            <person name="Joshi T."/>
            <person name="Libault M."/>
            <person name="Sethuraman A."/>
            <person name="Zhang X."/>
            <person name="Shinozaki K."/>
            <person name="Nguyen H."/>
            <person name="Wing R."/>
            <person name="Cregan P."/>
            <person name="Specht J."/>
            <person name="Grimwood J."/>
            <person name="Rokhsar D."/>
            <person name="Stacey G."/>
            <person name="Shoemaker R."/>
            <person name="Jackson S."/>
        </authorList>
    </citation>
    <scope>NUCLEOTIDE SEQUENCE</scope>
    <source>
        <tissue evidence="1">Callus</tissue>
    </source>
</reference>
<evidence type="ECO:0000313" key="3">
    <source>
        <dbReference type="Proteomes" id="UP000008827"/>
    </source>
</evidence>
<dbReference type="InParanoid" id="A0A0R0HZT7"/>
<dbReference type="EnsemblPlants" id="KRH35933">
    <property type="protein sequence ID" value="KRH35933"/>
    <property type="gene ID" value="GLYMA_10G272900"/>
</dbReference>